<keyword evidence="2" id="KW-1185">Reference proteome</keyword>
<dbReference type="AlphaFoldDB" id="A0A9Q0R2E7"/>
<name>A0A9Q0R2E7_9MAGN</name>
<proteinExistence type="predicted"/>
<reference evidence="1" key="1">
    <citation type="journal article" date="2023" name="Plant J.">
        <title>The genome of the king protea, Protea cynaroides.</title>
        <authorList>
            <person name="Chang J."/>
            <person name="Duong T.A."/>
            <person name="Schoeman C."/>
            <person name="Ma X."/>
            <person name="Roodt D."/>
            <person name="Barker N."/>
            <person name="Li Z."/>
            <person name="Van de Peer Y."/>
            <person name="Mizrachi E."/>
        </authorList>
    </citation>
    <scope>NUCLEOTIDE SEQUENCE</scope>
    <source>
        <tissue evidence="1">Young leaves</tissue>
    </source>
</reference>
<organism evidence="1 2">
    <name type="scientific">Protea cynaroides</name>
    <dbReference type="NCBI Taxonomy" id="273540"/>
    <lineage>
        <taxon>Eukaryota</taxon>
        <taxon>Viridiplantae</taxon>
        <taxon>Streptophyta</taxon>
        <taxon>Embryophyta</taxon>
        <taxon>Tracheophyta</taxon>
        <taxon>Spermatophyta</taxon>
        <taxon>Magnoliopsida</taxon>
        <taxon>Proteales</taxon>
        <taxon>Proteaceae</taxon>
        <taxon>Protea</taxon>
    </lineage>
</organism>
<accession>A0A9Q0R2E7</accession>
<gene>
    <name evidence="1" type="ORF">NE237_031339</name>
</gene>
<dbReference type="Proteomes" id="UP001141806">
    <property type="component" value="Unassembled WGS sequence"/>
</dbReference>
<evidence type="ECO:0000313" key="2">
    <source>
        <dbReference type="Proteomes" id="UP001141806"/>
    </source>
</evidence>
<dbReference type="EMBL" id="JAMYWD010000001">
    <property type="protein sequence ID" value="KAJ4980502.1"/>
    <property type="molecule type" value="Genomic_DNA"/>
</dbReference>
<evidence type="ECO:0000313" key="1">
    <source>
        <dbReference type="EMBL" id="KAJ4980502.1"/>
    </source>
</evidence>
<protein>
    <submittedName>
        <fullName evidence="1">Uncharacterized protein</fullName>
    </submittedName>
</protein>
<comment type="caution">
    <text evidence="1">The sequence shown here is derived from an EMBL/GenBank/DDBJ whole genome shotgun (WGS) entry which is preliminary data.</text>
</comment>
<sequence>MQDLLLWFAKIAHAISSHVGNATNQIAAVDQGASGIRAPHDSEKWPTFHEGVSNESTTMAMRYGSAVDVENSEAMAVAKQAIPTGATTMSLVIIERSFTSAVVFGYGVGDSGTLTVSLSSEVRLLSKREEVRRGDSDWNRVPTSRLEQGTHFWFCRDRMTLGSFKGKKK</sequence>